<evidence type="ECO:0008006" key="3">
    <source>
        <dbReference type="Google" id="ProtNLM"/>
    </source>
</evidence>
<dbReference type="SUPFAM" id="SSF53474">
    <property type="entry name" value="alpha/beta-Hydrolases"/>
    <property type="match status" value="1"/>
</dbReference>
<dbReference type="RefSeq" id="WP_069306591.1">
    <property type="nucleotide sequence ID" value="NZ_MCRJ01000036.1"/>
</dbReference>
<dbReference type="EMBL" id="MCRJ01000036">
    <property type="protein sequence ID" value="ODN70864.1"/>
    <property type="molecule type" value="Genomic_DNA"/>
</dbReference>
<dbReference type="OrthoDB" id="8441859at2"/>
<dbReference type="InterPro" id="IPR029058">
    <property type="entry name" value="AB_hydrolase_fold"/>
</dbReference>
<organism evidence="1 2">
    <name type="scientific">Methylobrevis pamukkalensis</name>
    <dbReference type="NCBI Taxonomy" id="1439726"/>
    <lineage>
        <taxon>Bacteria</taxon>
        <taxon>Pseudomonadati</taxon>
        <taxon>Pseudomonadota</taxon>
        <taxon>Alphaproteobacteria</taxon>
        <taxon>Hyphomicrobiales</taxon>
        <taxon>Pleomorphomonadaceae</taxon>
        <taxon>Methylobrevis</taxon>
    </lineage>
</organism>
<accession>A0A1E3H3J7</accession>
<dbReference type="Proteomes" id="UP000094622">
    <property type="component" value="Unassembled WGS sequence"/>
</dbReference>
<proteinExistence type="predicted"/>
<evidence type="ECO:0000313" key="1">
    <source>
        <dbReference type="EMBL" id="ODN70864.1"/>
    </source>
</evidence>
<gene>
    <name evidence="1" type="ORF">A6302_01781</name>
</gene>
<evidence type="ECO:0000313" key="2">
    <source>
        <dbReference type="Proteomes" id="UP000094622"/>
    </source>
</evidence>
<protein>
    <recommendedName>
        <fullName evidence="3">Alpha/beta hydrolase family protein</fullName>
    </recommendedName>
</protein>
<name>A0A1E3H3J7_9HYPH</name>
<dbReference type="AlphaFoldDB" id="A0A1E3H3J7"/>
<comment type="caution">
    <text evidence="1">The sequence shown here is derived from an EMBL/GenBank/DDBJ whole genome shotgun (WGS) entry which is preliminary data.</text>
</comment>
<sequence length="362" mass="37052">MGNGGEDMAGGAVVLDAIDGDLAVRCERRDGGSGVLAVVFSQVRVPAGKFGLSRLFARTSHHGLFLNDLSGCWYRDLGPAIDRAVDAACAVLRPARVVHYGSSMGASGALAAACRRGDGKAIAFAPDPFVGAPGGQGAAAGLVPRAGEPHLADLLARSSSGAFRHDLVFGLFDVFDGGTAAQLAGLGPDVPFDLVPVASTHEVHDHLYSVNVVRRAISTFTRPIALEAATKGLVVADPQYPARAELAALSARLDAGDRVPAAAIDALGLSDEPGAARLAARAELRAGATAAAIVRLGALVDRLHEAPGYRTLPKRAKKQPALDLLALLRDGGEGAAARALGLRMAALYPEDARFGASPNDGA</sequence>
<reference evidence="1 2" key="1">
    <citation type="submission" date="2016-07" db="EMBL/GenBank/DDBJ databases">
        <title>Draft Genome Sequence of Methylobrevis pamukkalensis PK2.</title>
        <authorList>
            <person name="Vasilenko O.V."/>
            <person name="Doronina N.V."/>
            <person name="Shmareva M.N."/>
            <person name="Tarlachkov S.V."/>
            <person name="Mustakhimov I."/>
            <person name="Trotsenko Y.A."/>
        </authorList>
    </citation>
    <scope>NUCLEOTIDE SEQUENCE [LARGE SCALE GENOMIC DNA]</scope>
    <source>
        <strain evidence="1 2">PK2</strain>
    </source>
</reference>
<keyword evidence="2" id="KW-1185">Reference proteome</keyword>